<gene>
    <name evidence="3" type="ORF">V1479_22255</name>
</gene>
<name>A0ABV3WZD7_9HYPH</name>
<feature type="compositionally biased region" description="Pro residues" evidence="1">
    <location>
        <begin position="63"/>
        <end position="72"/>
    </location>
</feature>
<reference evidence="3 4" key="1">
    <citation type="submission" date="2024-01" db="EMBL/GenBank/DDBJ databases">
        <title>New evidence supports the origin of RcGTA from prophage.</title>
        <authorList>
            <person name="Xu Y."/>
            <person name="Liu B."/>
            <person name="Chen F."/>
        </authorList>
    </citation>
    <scope>NUCLEOTIDE SEQUENCE [LARGE SCALE GENOMIC DNA]</scope>
    <source>
        <strain evidence="3 4">CBW1107-2</strain>
    </source>
</reference>
<evidence type="ECO:0000256" key="2">
    <source>
        <dbReference type="SAM" id="SignalP"/>
    </source>
</evidence>
<feature type="signal peptide" evidence="2">
    <location>
        <begin position="1"/>
        <end position="21"/>
    </location>
</feature>
<accession>A0ABV3WZD7</accession>
<evidence type="ECO:0000256" key="1">
    <source>
        <dbReference type="SAM" id="MobiDB-lite"/>
    </source>
</evidence>
<keyword evidence="2" id="KW-0732">Signal</keyword>
<sequence>MKLQPVAIAFLLLLVPVPLLAQTGSDRAVGSRLAQDYVALRERPLFSPDRQPPARIAATPVATPEPQPQPDPELPEATPEQAPQWQLIGVVRSERLRSALFRVSYDNSVFSLRRGESRDGWTLTSVEPFEAVLDSNHARAFMRFPESQ</sequence>
<evidence type="ECO:0000313" key="3">
    <source>
        <dbReference type="EMBL" id="MEX4010045.1"/>
    </source>
</evidence>
<keyword evidence="4" id="KW-1185">Reference proteome</keyword>
<evidence type="ECO:0000313" key="4">
    <source>
        <dbReference type="Proteomes" id="UP001559025"/>
    </source>
</evidence>
<evidence type="ECO:0008006" key="5">
    <source>
        <dbReference type="Google" id="ProtNLM"/>
    </source>
</evidence>
<comment type="caution">
    <text evidence="3">The sequence shown here is derived from an EMBL/GenBank/DDBJ whole genome shotgun (WGS) entry which is preliminary data.</text>
</comment>
<protein>
    <recommendedName>
        <fullName evidence="5">General secretion pathway protein N</fullName>
    </recommendedName>
</protein>
<dbReference type="Proteomes" id="UP001559025">
    <property type="component" value="Unassembled WGS sequence"/>
</dbReference>
<organism evidence="3 4">
    <name type="scientific">Neoaquamicrobium sediminum</name>
    <dbReference type="NCBI Taxonomy" id="1849104"/>
    <lineage>
        <taxon>Bacteria</taxon>
        <taxon>Pseudomonadati</taxon>
        <taxon>Pseudomonadota</taxon>
        <taxon>Alphaproteobacteria</taxon>
        <taxon>Hyphomicrobiales</taxon>
        <taxon>Phyllobacteriaceae</taxon>
        <taxon>Neoaquamicrobium</taxon>
    </lineage>
</organism>
<feature type="region of interest" description="Disordered" evidence="1">
    <location>
        <begin position="44"/>
        <end position="82"/>
    </location>
</feature>
<dbReference type="EMBL" id="JAZHFV010000009">
    <property type="protein sequence ID" value="MEX4010045.1"/>
    <property type="molecule type" value="Genomic_DNA"/>
</dbReference>
<dbReference type="RefSeq" id="WP_368804802.1">
    <property type="nucleotide sequence ID" value="NZ_JAZHFV010000009.1"/>
</dbReference>
<feature type="chain" id="PRO_5045650889" description="General secretion pathway protein N" evidence="2">
    <location>
        <begin position="22"/>
        <end position="148"/>
    </location>
</feature>
<proteinExistence type="predicted"/>